<dbReference type="EMBL" id="AP022569">
    <property type="protein sequence ID" value="BBX47704.1"/>
    <property type="molecule type" value="Genomic_DNA"/>
</dbReference>
<accession>A0A7I7L0V9</accession>
<sequence length="510" mass="54844">MKGAMPTARLCFTTRPPPTTGKHPKKTTHTVAMSELTPNDVRRWDSTAVRNVFQAAGARADTLNRLGENLDQVDAELRTWEGEAGDAFRVEIGKARTDIESDGRASHRVAAAVATASQDVDACKAAMREIDETAEANGWTITNGWKVDIGDTWLLMGAEVAELQRQILQSQLDALKIRAHATDHELATALRAAVGEAQVDERGRDLHDPANALLNAPMDAERRSNEEEAFARVYGHPPVSANDWLMAAALDPHSYLPKDHGVAPQIVAGRFTPQPGRGVVRSNMFIPTDQVQNVAKDATDVEQGRLFPMNFGDNRGPSATADPEASRVSMFVDYDHGLIVVRQNPTGNVDGSRGGAAADVPSVHVAEAPDGRLTIDYNAHDAYENVAGTAAGMTVNGHVTLSPQPGGAVSLGGSTTIYPSMETYQYRDGQPPAQLQWNPANSGSEWGPSTSLARHHWVGDATIPTVRPDMPGWQWELENLNPFEGDPFLSHTTQLADPFSGGIPAVAAGR</sequence>
<keyword evidence="2" id="KW-1185">Reference proteome</keyword>
<name>A0A7I7L0V9_9MYCO</name>
<dbReference type="KEGG" id="mcoo:MCOO_37190"/>
<protein>
    <submittedName>
        <fullName evidence="1">Uncharacterized protein</fullName>
    </submittedName>
</protein>
<gene>
    <name evidence="1" type="ORF">MCOO_37190</name>
</gene>
<reference evidence="1 2" key="1">
    <citation type="journal article" date="2019" name="Emerg. Microbes Infect.">
        <title>Comprehensive subspecies identification of 175 nontuberculous mycobacteria species based on 7547 genomic profiles.</title>
        <authorList>
            <person name="Matsumoto Y."/>
            <person name="Kinjo T."/>
            <person name="Motooka D."/>
            <person name="Nabeya D."/>
            <person name="Jung N."/>
            <person name="Uechi K."/>
            <person name="Horii T."/>
            <person name="Iida T."/>
            <person name="Fujita J."/>
            <person name="Nakamura S."/>
        </authorList>
    </citation>
    <scope>NUCLEOTIDE SEQUENCE [LARGE SCALE GENOMIC DNA]</scope>
    <source>
        <strain evidence="1 2">JCM 12404</strain>
    </source>
</reference>
<dbReference type="AlphaFoldDB" id="A0A7I7L0V9"/>
<proteinExistence type="predicted"/>
<organism evidence="1 2">
    <name type="scientific">Mycobacterium cookii</name>
    <dbReference type="NCBI Taxonomy" id="1775"/>
    <lineage>
        <taxon>Bacteria</taxon>
        <taxon>Bacillati</taxon>
        <taxon>Actinomycetota</taxon>
        <taxon>Actinomycetes</taxon>
        <taxon>Mycobacteriales</taxon>
        <taxon>Mycobacteriaceae</taxon>
        <taxon>Mycobacterium</taxon>
    </lineage>
</organism>
<dbReference type="Proteomes" id="UP000465866">
    <property type="component" value="Chromosome"/>
</dbReference>
<evidence type="ECO:0000313" key="2">
    <source>
        <dbReference type="Proteomes" id="UP000465866"/>
    </source>
</evidence>
<evidence type="ECO:0000313" key="1">
    <source>
        <dbReference type="EMBL" id="BBX47704.1"/>
    </source>
</evidence>